<evidence type="ECO:0000313" key="4">
    <source>
        <dbReference type="EMBL" id="GLJ58750.1"/>
    </source>
</evidence>
<sequence>MEIRVRRANRSMYRLEVESTETVESLKAKIEEKEGIPSSQQRLMKMGVRLQNENTLKHYNIKHNQCISLAWIERGEMQILIKHQNGSLLLEVDESQSVATTITKIKDRLRIPSYMKKSLVFDNVVLEDEKTVSSYKDIDLSLVKLVDG</sequence>
<dbReference type="SMART" id="SM00213">
    <property type="entry name" value="UBQ"/>
    <property type="match status" value="2"/>
</dbReference>
<gene>
    <name evidence="3" type="ORF">SUGI_1473820</name>
    <name evidence="4" type="ORF">SUGI_1473830</name>
</gene>
<dbReference type="Proteomes" id="UP001234787">
    <property type="component" value="Unassembled WGS sequence"/>
</dbReference>
<dbReference type="AlphaFoldDB" id="A0AAD3RRC8"/>
<organism evidence="4 5">
    <name type="scientific">Cryptomeria japonica</name>
    <name type="common">Japanese cedar</name>
    <name type="synonym">Cupressus japonica</name>
    <dbReference type="NCBI Taxonomy" id="3369"/>
    <lineage>
        <taxon>Eukaryota</taxon>
        <taxon>Viridiplantae</taxon>
        <taxon>Streptophyta</taxon>
        <taxon>Embryophyta</taxon>
        <taxon>Tracheophyta</taxon>
        <taxon>Spermatophyta</taxon>
        <taxon>Pinopsida</taxon>
        <taxon>Pinidae</taxon>
        <taxon>Conifers II</taxon>
        <taxon>Cupressales</taxon>
        <taxon>Cupressaceae</taxon>
        <taxon>Cryptomeria</taxon>
    </lineage>
</organism>
<dbReference type="CDD" id="cd17039">
    <property type="entry name" value="Ubl_ubiquitin_like"/>
    <property type="match status" value="1"/>
</dbReference>
<name>A0AAD3RRC8_CRYJA</name>
<dbReference type="PROSITE" id="PS50053">
    <property type="entry name" value="UBIQUITIN_2"/>
    <property type="match status" value="2"/>
</dbReference>
<evidence type="ECO:0000313" key="3">
    <source>
        <dbReference type="EMBL" id="GLJ58749.1"/>
    </source>
</evidence>
<feature type="domain" description="Ubiquitin-like" evidence="2">
    <location>
        <begin position="77"/>
        <end position="146"/>
    </location>
</feature>
<dbReference type="InterPro" id="IPR019956">
    <property type="entry name" value="Ubiquitin_dom"/>
</dbReference>
<dbReference type="InterPro" id="IPR000626">
    <property type="entry name" value="Ubiquitin-like_dom"/>
</dbReference>
<feature type="domain" description="Ubiquitin-like" evidence="2">
    <location>
        <begin position="1"/>
        <end position="76"/>
    </location>
</feature>
<protein>
    <recommendedName>
        <fullName evidence="2">Ubiquitin-like domain-containing protein</fullName>
    </recommendedName>
</protein>
<evidence type="ECO:0000259" key="2">
    <source>
        <dbReference type="PROSITE" id="PS50053"/>
    </source>
</evidence>
<dbReference type="EMBL" id="BSEH01000516">
    <property type="protein sequence ID" value="GLJ58750.1"/>
    <property type="molecule type" value="Genomic_DNA"/>
</dbReference>
<dbReference type="EMBL" id="BSEH01000516">
    <property type="protein sequence ID" value="GLJ58749.1"/>
    <property type="molecule type" value="Genomic_DNA"/>
</dbReference>
<comment type="caution">
    <text evidence="4">The sequence shown here is derived from an EMBL/GenBank/DDBJ whole genome shotgun (WGS) entry which is preliminary data.</text>
</comment>
<dbReference type="Pfam" id="PF00240">
    <property type="entry name" value="ubiquitin"/>
    <property type="match status" value="1"/>
</dbReference>
<dbReference type="InterPro" id="IPR050158">
    <property type="entry name" value="Ubiquitin_ubiquitin-like"/>
</dbReference>
<proteinExistence type="predicted"/>
<keyword evidence="5" id="KW-1185">Reference proteome</keyword>
<reference evidence="4" key="1">
    <citation type="submission" date="2022-12" db="EMBL/GenBank/DDBJ databases">
        <title>Chromosome-Level Genome Assembly of Japanese Cedar (Cryptomeriajaponica D. Don).</title>
        <authorList>
            <person name="Fujino T."/>
            <person name="Yamaguchi K."/>
            <person name="Yokoyama T."/>
            <person name="Hamanaka T."/>
            <person name="Harazono Y."/>
            <person name="Kamada H."/>
            <person name="Kobayashi W."/>
            <person name="Ujino-Ihara T."/>
            <person name="Uchiyama K."/>
            <person name="Matsumoto A."/>
            <person name="Izuno A."/>
            <person name="Tsumura Y."/>
            <person name="Toyoda A."/>
            <person name="Shigenobu S."/>
            <person name="Moriguchi Y."/>
            <person name="Ueno S."/>
            <person name="Kasahara M."/>
        </authorList>
    </citation>
    <scope>NUCLEOTIDE SEQUENCE</scope>
</reference>
<dbReference type="Gene3D" id="3.10.20.90">
    <property type="entry name" value="Phosphatidylinositol 3-kinase Catalytic Subunit, Chain A, domain 1"/>
    <property type="match status" value="2"/>
</dbReference>
<keyword evidence="1" id="KW-1017">Isopeptide bond</keyword>
<dbReference type="SUPFAM" id="SSF54236">
    <property type="entry name" value="Ubiquitin-like"/>
    <property type="match status" value="2"/>
</dbReference>
<dbReference type="PANTHER" id="PTHR10666">
    <property type="entry name" value="UBIQUITIN"/>
    <property type="match status" value="1"/>
</dbReference>
<evidence type="ECO:0000256" key="1">
    <source>
        <dbReference type="ARBA" id="ARBA00022499"/>
    </source>
</evidence>
<dbReference type="PRINTS" id="PR00348">
    <property type="entry name" value="UBIQUITIN"/>
</dbReference>
<accession>A0AAD3RRC8</accession>
<dbReference type="InterPro" id="IPR029071">
    <property type="entry name" value="Ubiquitin-like_domsf"/>
</dbReference>
<evidence type="ECO:0000313" key="5">
    <source>
        <dbReference type="Proteomes" id="UP001234787"/>
    </source>
</evidence>
<dbReference type="GO" id="GO:0003729">
    <property type="term" value="F:mRNA binding"/>
    <property type="evidence" value="ECO:0007669"/>
    <property type="project" value="UniProtKB-ARBA"/>
</dbReference>